<keyword evidence="1" id="KW-0472">Membrane</keyword>
<gene>
    <name evidence="2" type="ORF">ABIC55_001775</name>
</gene>
<evidence type="ECO:0000256" key="1">
    <source>
        <dbReference type="SAM" id="Phobius"/>
    </source>
</evidence>
<reference evidence="2 3" key="1">
    <citation type="submission" date="2024-06" db="EMBL/GenBank/DDBJ databases">
        <title>Sorghum-associated microbial communities from plants grown in Nebraska, USA.</title>
        <authorList>
            <person name="Schachtman D."/>
        </authorList>
    </citation>
    <scope>NUCLEOTIDE SEQUENCE [LARGE SCALE GENOMIC DNA]</scope>
    <source>
        <strain evidence="2 3">1288</strain>
    </source>
</reference>
<feature type="transmembrane region" description="Helical" evidence="1">
    <location>
        <begin position="51"/>
        <end position="74"/>
    </location>
</feature>
<evidence type="ECO:0000313" key="2">
    <source>
        <dbReference type="EMBL" id="MET3656688.1"/>
    </source>
</evidence>
<feature type="transmembrane region" description="Helical" evidence="1">
    <location>
        <begin position="170"/>
        <end position="194"/>
    </location>
</feature>
<organism evidence="2 3">
    <name type="scientific">Sporosarcina psychrophila</name>
    <name type="common">Bacillus psychrophilus</name>
    <dbReference type="NCBI Taxonomy" id="1476"/>
    <lineage>
        <taxon>Bacteria</taxon>
        <taxon>Bacillati</taxon>
        <taxon>Bacillota</taxon>
        <taxon>Bacilli</taxon>
        <taxon>Bacillales</taxon>
        <taxon>Caryophanaceae</taxon>
        <taxon>Sporosarcina</taxon>
    </lineage>
</organism>
<keyword evidence="1" id="KW-0812">Transmembrane</keyword>
<proteinExistence type="predicted"/>
<evidence type="ECO:0000313" key="3">
    <source>
        <dbReference type="Proteomes" id="UP001549104"/>
    </source>
</evidence>
<dbReference type="Proteomes" id="UP001549104">
    <property type="component" value="Unassembled WGS sequence"/>
</dbReference>
<feature type="transmembrane region" description="Helical" evidence="1">
    <location>
        <begin position="132"/>
        <end position="158"/>
    </location>
</feature>
<name>A0ABV2K9I1_SPOPS</name>
<dbReference type="RefSeq" id="WP_067208645.1">
    <property type="nucleotide sequence ID" value="NZ_CP014616.1"/>
</dbReference>
<feature type="transmembrane region" description="Helical" evidence="1">
    <location>
        <begin position="21"/>
        <end position="45"/>
    </location>
</feature>
<feature type="transmembrane region" description="Helical" evidence="1">
    <location>
        <begin position="200"/>
        <end position="219"/>
    </location>
</feature>
<dbReference type="InterPro" id="IPR006938">
    <property type="entry name" value="DUF624"/>
</dbReference>
<dbReference type="Pfam" id="PF04854">
    <property type="entry name" value="DUF624"/>
    <property type="match status" value="1"/>
</dbReference>
<dbReference type="EMBL" id="JBEPME010000002">
    <property type="protein sequence ID" value="MET3656688.1"/>
    <property type="molecule type" value="Genomic_DNA"/>
</dbReference>
<keyword evidence="3" id="KW-1185">Reference proteome</keyword>
<comment type="caution">
    <text evidence="2">The sequence shown here is derived from an EMBL/GenBank/DDBJ whole genome shotgun (WGS) entry which is preliminary data.</text>
</comment>
<keyword evidence="1" id="KW-1133">Transmembrane helix</keyword>
<feature type="transmembrane region" description="Helical" evidence="1">
    <location>
        <begin position="106"/>
        <end position="126"/>
    </location>
</feature>
<sequence>MNNKTGFMGGLYAISEWIMKFSLINLFWILFNIPIVFLLLNLLFIEQIEELPLLLIPLILLMPILFFPATTAMFGMVRGWIIKDEDSSHLFKTYWRYYKENYKRSASSGLILTIAWMIWAVDVYYFVDKSSILMFLFMILGIILFVFSINLFSVTVHYHMKLITALKNTFLLTIGSPVLFIAVAISSGVVLYISLNVFRFFLPFLTGSLIAFLCFSAFYRNYLKIIDKSKN</sequence>
<protein>
    <submittedName>
        <fullName evidence="2">Membrane protein YesL</fullName>
    </submittedName>
</protein>
<accession>A0ABV2K9I1</accession>